<dbReference type="GO" id="GO:0000922">
    <property type="term" value="C:spindle pole"/>
    <property type="evidence" value="ECO:0007669"/>
    <property type="project" value="InterPro"/>
</dbReference>
<dbReference type="GO" id="GO:0000278">
    <property type="term" value="P:mitotic cell cycle"/>
    <property type="evidence" value="ECO:0007669"/>
    <property type="project" value="TreeGrafter"/>
</dbReference>
<dbReference type="InterPro" id="IPR040457">
    <property type="entry name" value="GCP_C"/>
</dbReference>
<keyword evidence="4" id="KW-0493">Microtubule</keyword>
<dbReference type="GO" id="GO:0031122">
    <property type="term" value="P:cytoplasmic microtubule organization"/>
    <property type="evidence" value="ECO:0007669"/>
    <property type="project" value="TreeGrafter"/>
</dbReference>
<keyword evidence="7" id="KW-1185">Reference proteome</keyword>
<reference evidence="8" key="1">
    <citation type="submission" date="2022-11" db="UniProtKB">
        <authorList>
            <consortium name="WormBaseParasite"/>
        </authorList>
    </citation>
    <scope>IDENTIFICATION</scope>
</reference>
<protein>
    <submittedName>
        <fullName evidence="8">Gamma-tubulin complex component</fullName>
    </submittedName>
</protein>
<keyword evidence="5" id="KW-0206">Cytoskeleton</keyword>
<evidence type="ECO:0000256" key="5">
    <source>
        <dbReference type="ARBA" id="ARBA00023212"/>
    </source>
</evidence>
<dbReference type="Pfam" id="PF04130">
    <property type="entry name" value="GCP_C_terminal"/>
    <property type="match status" value="1"/>
</dbReference>
<feature type="domain" description="Gamma tubulin complex component C-terminal" evidence="6">
    <location>
        <begin position="12"/>
        <end position="162"/>
    </location>
</feature>
<dbReference type="GO" id="GO:0000930">
    <property type="term" value="C:gamma-tubulin complex"/>
    <property type="evidence" value="ECO:0007669"/>
    <property type="project" value="TreeGrafter"/>
</dbReference>
<dbReference type="GO" id="GO:0051225">
    <property type="term" value="P:spindle assembly"/>
    <property type="evidence" value="ECO:0007669"/>
    <property type="project" value="TreeGrafter"/>
</dbReference>
<evidence type="ECO:0000256" key="2">
    <source>
        <dbReference type="ARBA" id="ARBA00010337"/>
    </source>
</evidence>
<name>A0A915JCW1_ROMCU</name>
<dbReference type="GO" id="GO:0007020">
    <property type="term" value="P:microtubule nucleation"/>
    <property type="evidence" value="ECO:0007669"/>
    <property type="project" value="InterPro"/>
</dbReference>
<evidence type="ECO:0000313" key="8">
    <source>
        <dbReference type="WBParaSite" id="nRc.2.0.1.t23456-RA"/>
    </source>
</evidence>
<dbReference type="GO" id="GO:0051011">
    <property type="term" value="F:microtubule minus-end binding"/>
    <property type="evidence" value="ECO:0007669"/>
    <property type="project" value="TreeGrafter"/>
</dbReference>
<accession>A0A915JCW1</accession>
<evidence type="ECO:0000256" key="3">
    <source>
        <dbReference type="ARBA" id="ARBA00022490"/>
    </source>
</evidence>
<comment type="similarity">
    <text evidence="2">Belongs to the TUBGCP family.</text>
</comment>
<sequence length="194" mass="22791">MFNKLVRKASCVLECSWEKLIVDNSKSKDLDDIIFAHDSYLQTLLDKSLLNIDQMALLNKYRILLNLIFEFAALHENFVDELFEISNDRKSVNPVLPLSEIKEVQLKIVVKAAQISRTFKANLNNLLEQYRNCLREFLISLTAQDQENWRLLSFRLDFSQFYRSSYGPALDESLTFSGRRRIRRKKVDSLEILH</sequence>
<dbReference type="Gene3D" id="1.20.120.1900">
    <property type="entry name" value="Gamma-tubulin complex, C-terminal domain"/>
    <property type="match status" value="1"/>
</dbReference>
<dbReference type="PANTHER" id="PTHR19302:SF14">
    <property type="entry name" value="GAMMA-TUBULIN COMPLEX COMPONENT 3"/>
    <property type="match status" value="1"/>
</dbReference>
<dbReference type="InterPro" id="IPR042241">
    <property type="entry name" value="GCP_C_sf"/>
</dbReference>
<dbReference type="GO" id="GO:0043015">
    <property type="term" value="F:gamma-tubulin binding"/>
    <property type="evidence" value="ECO:0007669"/>
    <property type="project" value="InterPro"/>
</dbReference>
<evidence type="ECO:0000313" key="7">
    <source>
        <dbReference type="Proteomes" id="UP000887565"/>
    </source>
</evidence>
<evidence type="ECO:0000259" key="6">
    <source>
        <dbReference type="Pfam" id="PF04130"/>
    </source>
</evidence>
<dbReference type="InterPro" id="IPR007259">
    <property type="entry name" value="GCP"/>
</dbReference>
<comment type="subcellular location">
    <subcellularLocation>
        <location evidence="1">Cytoplasm</location>
        <location evidence="1">Cytoskeleton</location>
    </subcellularLocation>
</comment>
<proteinExistence type="inferred from homology"/>
<dbReference type="AlphaFoldDB" id="A0A915JCW1"/>
<dbReference type="WBParaSite" id="nRc.2.0.1.t23456-RA">
    <property type="protein sequence ID" value="nRc.2.0.1.t23456-RA"/>
    <property type="gene ID" value="nRc.2.0.1.g23456"/>
</dbReference>
<evidence type="ECO:0000256" key="4">
    <source>
        <dbReference type="ARBA" id="ARBA00022701"/>
    </source>
</evidence>
<dbReference type="GO" id="GO:0051321">
    <property type="term" value="P:meiotic cell cycle"/>
    <property type="evidence" value="ECO:0007669"/>
    <property type="project" value="TreeGrafter"/>
</dbReference>
<evidence type="ECO:0000256" key="1">
    <source>
        <dbReference type="ARBA" id="ARBA00004245"/>
    </source>
</evidence>
<dbReference type="GO" id="GO:0005874">
    <property type="term" value="C:microtubule"/>
    <property type="evidence" value="ECO:0007669"/>
    <property type="project" value="UniProtKB-KW"/>
</dbReference>
<dbReference type="Proteomes" id="UP000887565">
    <property type="component" value="Unplaced"/>
</dbReference>
<dbReference type="PANTHER" id="PTHR19302">
    <property type="entry name" value="GAMMA TUBULIN COMPLEX PROTEIN"/>
    <property type="match status" value="1"/>
</dbReference>
<keyword evidence="3" id="KW-0963">Cytoplasm</keyword>
<organism evidence="7 8">
    <name type="scientific">Romanomermis culicivorax</name>
    <name type="common">Nematode worm</name>
    <dbReference type="NCBI Taxonomy" id="13658"/>
    <lineage>
        <taxon>Eukaryota</taxon>
        <taxon>Metazoa</taxon>
        <taxon>Ecdysozoa</taxon>
        <taxon>Nematoda</taxon>
        <taxon>Enoplea</taxon>
        <taxon>Dorylaimia</taxon>
        <taxon>Mermithida</taxon>
        <taxon>Mermithoidea</taxon>
        <taxon>Mermithidae</taxon>
        <taxon>Romanomermis</taxon>
    </lineage>
</organism>